<accession>B4NUI4</accession>
<reference evidence="1 2" key="1">
    <citation type="journal article" date="2007" name="Nature">
        <title>Evolution of genes and genomes on the Drosophila phylogeny.</title>
        <authorList>
            <consortium name="Drosophila 12 Genomes Consortium"/>
            <person name="Clark A.G."/>
            <person name="Eisen M.B."/>
            <person name="Smith D.R."/>
            <person name="Bergman C.M."/>
            <person name="Oliver B."/>
            <person name="Markow T.A."/>
            <person name="Kaufman T.C."/>
            <person name="Kellis M."/>
            <person name="Gelbart W."/>
            <person name="Iyer V.N."/>
            <person name="Pollard D.A."/>
            <person name="Sackton T.B."/>
            <person name="Larracuente A.M."/>
            <person name="Singh N.D."/>
            <person name="Abad J.P."/>
            <person name="Abt D.N."/>
            <person name="Adryan B."/>
            <person name="Aguade M."/>
            <person name="Akashi H."/>
            <person name="Anderson W.W."/>
            <person name="Aquadro C.F."/>
            <person name="Ardell D.H."/>
            <person name="Arguello R."/>
            <person name="Artieri C.G."/>
            <person name="Barbash D.A."/>
            <person name="Barker D."/>
            <person name="Barsanti P."/>
            <person name="Batterham P."/>
            <person name="Batzoglou S."/>
            <person name="Begun D."/>
            <person name="Bhutkar A."/>
            <person name="Blanco E."/>
            <person name="Bosak S.A."/>
            <person name="Bradley R.K."/>
            <person name="Brand A.D."/>
            <person name="Brent M.R."/>
            <person name="Brooks A.N."/>
            <person name="Brown R.H."/>
            <person name="Butlin R.K."/>
            <person name="Caggese C."/>
            <person name="Calvi B.R."/>
            <person name="Bernardo de Carvalho A."/>
            <person name="Caspi A."/>
            <person name="Castrezana S."/>
            <person name="Celniker S.E."/>
            <person name="Chang J.L."/>
            <person name="Chapple C."/>
            <person name="Chatterji S."/>
            <person name="Chinwalla A."/>
            <person name="Civetta A."/>
            <person name="Clifton S.W."/>
            <person name="Comeron J.M."/>
            <person name="Costello J.C."/>
            <person name="Coyne J.A."/>
            <person name="Daub J."/>
            <person name="David R.G."/>
            <person name="Delcher A.L."/>
            <person name="Delehaunty K."/>
            <person name="Do C.B."/>
            <person name="Ebling H."/>
            <person name="Edwards K."/>
            <person name="Eickbush T."/>
            <person name="Evans J.D."/>
            <person name="Filipski A."/>
            <person name="Findeiss S."/>
            <person name="Freyhult E."/>
            <person name="Fulton L."/>
            <person name="Fulton R."/>
            <person name="Garcia A.C."/>
            <person name="Gardiner A."/>
            <person name="Garfield D.A."/>
            <person name="Garvin B.E."/>
            <person name="Gibson G."/>
            <person name="Gilbert D."/>
            <person name="Gnerre S."/>
            <person name="Godfrey J."/>
            <person name="Good R."/>
            <person name="Gotea V."/>
            <person name="Gravely B."/>
            <person name="Greenberg A.J."/>
            <person name="Griffiths-Jones S."/>
            <person name="Gross S."/>
            <person name="Guigo R."/>
            <person name="Gustafson E.A."/>
            <person name="Haerty W."/>
            <person name="Hahn M.W."/>
            <person name="Halligan D.L."/>
            <person name="Halpern A.L."/>
            <person name="Halter G.M."/>
            <person name="Han M.V."/>
            <person name="Heger A."/>
            <person name="Hillier L."/>
            <person name="Hinrichs A.S."/>
            <person name="Holmes I."/>
            <person name="Hoskins R.A."/>
            <person name="Hubisz M.J."/>
            <person name="Hultmark D."/>
            <person name="Huntley M.A."/>
            <person name="Jaffe D.B."/>
            <person name="Jagadeeshan S."/>
            <person name="Jeck W.R."/>
            <person name="Johnson J."/>
            <person name="Jones C.D."/>
            <person name="Jordan W.C."/>
            <person name="Karpen G.H."/>
            <person name="Kataoka E."/>
            <person name="Keightley P.D."/>
            <person name="Kheradpour P."/>
            <person name="Kirkness E.F."/>
            <person name="Koerich L.B."/>
            <person name="Kristiansen K."/>
            <person name="Kudrna D."/>
            <person name="Kulathinal R.J."/>
            <person name="Kumar S."/>
            <person name="Kwok R."/>
            <person name="Lander E."/>
            <person name="Langley C.H."/>
            <person name="Lapoint R."/>
            <person name="Lazzaro B.P."/>
            <person name="Lee S.J."/>
            <person name="Levesque L."/>
            <person name="Li R."/>
            <person name="Lin C.F."/>
            <person name="Lin M.F."/>
            <person name="Lindblad-Toh K."/>
            <person name="Llopart A."/>
            <person name="Long M."/>
            <person name="Low L."/>
            <person name="Lozovsky E."/>
            <person name="Lu J."/>
            <person name="Luo M."/>
            <person name="Machado C.A."/>
            <person name="Makalowski W."/>
            <person name="Marzo M."/>
            <person name="Matsuda M."/>
            <person name="Matzkin L."/>
            <person name="McAllister B."/>
            <person name="McBride C.S."/>
            <person name="McKernan B."/>
            <person name="McKernan K."/>
            <person name="Mendez-Lago M."/>
            <person name="Minx P."/>
            <person name="Mollenhauer M.U."/>
            <person name="Montooth K."/>
            <person name="Mount S.M."/>
            <person name="Mu X."/>
            <person name="Myers E."/>
            <person name="Negre B."/>
            <person name="Newfeld S."/>
            <person name="Nielsen R."/>
            <person name="Noor M.A."/>
            <person name="O'Grady P."/>
            <person name="Pachter L."/>
            <person name="Papaceit M."/>
            <person name="Parisi M.J."/>
            <person name="Parisi M."/>
            <person name="Parts L."/>
            <person name="Pedersen J.S."/>
            <person name="Pesole G."/>
            <person name="Phillippy A.M."/>
            <person name="Ponting C.P."/>
            <person name="Pop M."/>
            <person name="Porcelli D."/>
            <person name="Powell J.R."/>
            <person name="Prohaska S."/>
            <person name="Pruitt K."/>
            <person name="Puig M."/>
            <person name="Quesneville H."/>
            <person name="Ram K.R."/>
            <person name="Rand D."/>
            <person name="Rasmussen M.D."/>
            <person name="Reed L.K."/>
            <person name="Reenan R."/>
            <person name="Reily A."/>
            <person name="Remington K.A."/>
            <person name="Rieger T.T."/>
            <person name="Ritchie M.G."/>
            <person name="Robin C."/>
            <person name="Rogers Y.H."/>
            <person name="Rohde C."/>
            <person name="Rozas J."/>
            <person name="Rubenfield M.J."/>
            <person name="Ruiz A."/>
            <person name="Russo S."/>
            <person name="Salzberg S.L."/>
            <person name="Sanchez-Gracia A."/>
            <person name="Saranga D.J."/>
            <person name="Sato H."/>
            <person name="Schaeffer S.W."/>
            <person name="Schatz M.C."/>
            <person name="Schlenke T."/>
            <person name="Schwartz R."/>
            <person name="Segarra C."/>
            <person name="Singh R.S."/>
            <person name="Sirot L."/>
            <person name="Sirota M."/>
            <person name="Sisneros N.B."/>
            <person name="Smith C.D."/>
            <person name="Smith T.F."/>
            <person name="Spieth J."/>
            <person name="Stage D.E."/>
            <person name="Stark A."/>
            <person name="Stephan W."/>
            <person name="Strausberg R.L."/>
            <person name="Strempel S."/>
            <person name="Sturgill D."/>
            <person name="Sutton G."/>
            <person name="Sutton G.G."/>
            <person name="Tao W."/>
            <person name="Teichmann S."/>
            <person name="Tobari Y.N."/>
            <person name="Tomimura Y."/>
            <person name="Tsolas J.M."/>
            <person name="Valente V.L."/>
            <person name="Venter E."/>
            <person name="Venter J.C."/>
            <person name="Vicario S."/>
            <person name="Vieira F.G."/>
            <person name="Vilella A.J."/>
            <person name="Villasante A."/>
            <person name="Walenz B."/>
            <person name="Wang J."/>
            <person name="Wasserman M."/>
            <person name="Watts T."/>
            <person name="Wilson D."/>
            <person name="Wilson R.K."/>
            <person name="Wing R.A."/>
            <person name="Wolfner M.F."/>
            <person name="Wong A."/>
            <person name="Wong G.K."/>
            <person name="Wu C.I."/>
            <person name="Wu G."/>
            <person name="Yamamoto D."/>
            <person name="Yang H.P."/>
            <person name="Yang S.P."/>
            <person name="Yorke J.A."/>
            <person name="Yoshida K."/>
            <person name="Zdobnov E."/>
            <person name="Zhang P."/>
            <person name="Zhang Y."/>
            <person name="Zimin A.V."/>
            <person name="Baldwin J."/>
            <person name="Abdouelleil A."/>
            <person name="Abdulkadir J."/>
            <person name="Abebe A."/>
            <person name="Abera B."/>
            <person name="Abreu J."/>
            <person name="Acer S.C."/>
            <person name="Aftuck L."/>
            <person name="Alexander A."/>
            <person name="An P."/>
            <person name="Anderson E."/>
            <person name="Anderson S."/>
            <person name="Arachi H."/>
            <person name="Azer M."/>
            <person name="Bachantsang P."/>
            <person name="Barry A."/>
            <person name="Bayul T."/>
            <person name="Berlin A."/>
            <person name="Bessette D."/>
            <person name="Bloom T."/>
            <person name="Blye J."/>
            <person name="Boguslavskiy L."/>
            <person name="Bonnet C."/>
            <person name="Boukhgalter B."/>
            <person name="Bourzgui I."/>
            <person name="Brown A."/>
            <person name="Cahill P."/>
            <person name="Channer S."/>
            <person name="Cheshatsang Y."/>
            <person name="Chuda L."/>
            <person name="Citroen M."/>
            <person name="Collymore A."/>
            <person name="Cooke P."/>
            <person name="Costello M."/>
            <person name="D'Aco K."/>
            <person name="Daza R."/>
            <person name="De Haan G."/>
            <person name="DeGray S."/>
            <person name="DeMaso C."/>
            <person name="Dhargay N."/>
            <person name="Dooley K."/>
            <person name="Dooley E."/>
            <person name="Doricent M."/>
            <person name="Dorje P."/>
            <person name="Dorjee K."/>
            <person name="Dupes A."/>
            <person name="Elong R."/>
            <person name="Falk J."/>
            <person name="Farina A."/>
            <person name="Faro S."/>
            <person name="Ferguson D."/>
            <person name="Fisher S."/>
            <person name="Foley C.D."/>
            <person name="Franke A."/>
            <person name="Friedrich D."/>
            <person name="Gadbois L."/>
            <person name="Gearin G."/>
            <person name="Gearin C.R."/>
            <person name="Giannoukos G."/>
            <person name="Goode T."/>
            <person name="Graham J."/>
            <person name="Grandbois E."/>
            <person name="Grewal S."/>
            <person name="Gyaltsen K."/>
            <person name="Hafez N."/>
            <person name="Hagos B."/>
            <person name="Hall J."/>
            <person name="Henson C."/>
            <person name="Hollinger A."/>
            <person name="Honan T."/>
            <person name="Huard M.D."/>
            <person name="Hughes L."/>
            <person name="Hurhula B."/>
            <person name="Husby M.E."/>
            <person name="Kamat A."/>
            <person name="Kanga B."/>
            <person name="Kashin S."/>
            <person name="Khazanovich D."/>
            <person name="Kisner P."/>
            <person name="Lance K."/>
            <person name="Lara M."/>
            <person name="Lee W."/>
            <person name="Lennon N."/>
            <person name="Letendre F."/>
            <person name="LeVine R."/>
            <person name="Lipovsky A."/>
            <person name="Liu X."/>
            <person name="Liu J."/>
            <person name="Liu S."/>
            <person name="Lokyitsang T."/>
            <person name="Lokyitsang Y."/>
            <person name="Lubonja R."/>
            <person name="Lui A."/>
            <person name="MacDonald P."/>
            <person name="Magnisalis V."/>
            <person name="Maru K."/>
            <person name="Matthews C."/>
            <person name="McCusker W."/>
            <person name="McDonough S."/>
            <person name="Mehta T."/>
            <person name="Meldrim J."/>
            <person name="Meneus L."/>
            <person name="Mihai O."/>
            <person name="Mihalev A."/>
            <person name="Mihova T."/>
            <person name="Mittelman R."/>
            <person name="Mlenga V."/>
            <person name="Montmayeur A."/>
            <person name="Mulrain L."/>
            <person name="Navidi A."/>
            <person name="Naylor J."/>
            <person name="Negash T."/>
            <person name="Nguyen T."/>
            <person name="Nguyen N."/>
            <person name="Nicol R."/>
            <person name="Norbu C."/>
            <person name="Norbu N."/>
            <person name="Novod N."/>
            <person name="O'Neill B."/>
            <person name="Osman S."/>
            <person name="Markiewicz E."/>
            <person name="Oyono O.L."/>
            <person name="Patti C."/>
            <person name="Phunkhang P."/>
            <person name="Pierre F."/>
            <person name="Priest M."/>
            <person name="Raghuraman S."/>
            <person name="Rege F."/>
            <person name="Reyes R."/>
            <person name="Rise C."/>
            <person name="Rogov P."/>
            <person name="Ross K."/>
            <person name="Ryan E."/>
            <person name="Settipalli S."/>
            <person name="Shea T."/>
            <person name="Sherpa N."/>
            <person name="Shi L."/>
            <person name="Shih D."/>
            <person name="Sparrow T."/>
            <person name="Spaulding J."/>
            <person name="Stalker J."/>
            <person name="Stange-Thomann N."/>
            <person name="Stavropoulos S."/>
            <person name="Stone C."/>
            <person name="Strader C."/>
            <person name="Tesfaye S."/>
            <person name="Thomson T."/>
            <person name="Thoulutsang Y."/>
            <person name="Thoulutsang D."/>
            <person name="Topham K."/>
            <person name="Topping I."/>
            <person name="Tsamla T."/>
            <person name="Vassiliev H."/>
            <person name="Vo A."/>
            <person name="Wangchuk T."/>
            <person name="Wangdi T."/>
            <person name="Weiand M."/>
            <person name="Wilkinson J."/>
            <person name="Wilson A."/>
            <person name="Yadav S."/>
            <person name="Young G."/>
            <person name="Yu Q."/>
            <person name="Zembek L."/>
            <person name="Zhong D."/>
            <person name="Zimmer A."/>
            <person name="Zwirko Z."/>
            <person name="Jaffe D.B."/>
            <person name="Alvarez P."/>
            <person name="Brockman W."/>
            <person name="Butler J."/>
            <person name="Chin C."/>
            <person name="Gnerre S."/>
            <person name="Grabherr M."/>
            <person name="Kleber M."/>
            <person name="Mauceli E."/>
            <person name="MacCallum I."/>
        </authorList>
    </citation>
    <scope>NUCLEOTIDE SEQUENCE [LARGE SCALE GENOMIC DNA]</scope>
    <source>
        <strain evidence="2">white501</strain>
    </source>
</reference>
<keyword evidence="2" id="KW-1185">Reference proteome</keyword>
<organism evidence="1 2">
    <name type="scientific">Drosophila simulans</name>
    <name type="common">Fruit fly</name>
    <dbReference type="NCBI Taxonomy" id="7240"/>
    <lineage>
        <taxon>Eukaryota</taxon>
        <taxon>Metazoa</taxon>
        <taxon>Ecdysozoa</taxon>
        <taxon>Arthropoda</taxon>
        <taxon>Hexapoda</taxon>
        <taxon>Insecta</taxon>
        <taxon>Pterygota</taxon>
        <taxon>Neoptera</taxon>
        <taxon>Endopterygota</taxon>
        <taxon>Diptera</taxon>
        <taxon>Brachycera</taxon>
        <taxon>Muscomorpha</taxon>
        <taxon>Ephydroidea</taxon>
        <taxon>Drosophilidae</taxon>
        <taxon>Drosophila</taxon>
        <taxon>Sophophora</taxon>
    </lineage>
</organism>
<name>B4NUI4_DROSI</name>
<dbReference type="HOGENOM" id="CLU_2266537_0_0_1"/>
<evidence type="ECO:0000313" key="1">
    <source>
        <dbReference type="EMBL" id="EDX16631.1"/>
    </source>
</evidence>
<dbReference type="Proteomes" id="UP000000304">
    <property type="component" value="Unassembled WGS sequence"/>
</dbReference>
<gene>
    <name evidence="1" type="primary">Dsim\GD24829</name>
    <name evidence="1" type="ORF">Dsim_GD24829</name>
</gene>
<proteinExistence type="predicted"/>
<dbReference type="EMBL" id="CH984024">
    <property type="protein sequence ID" value="EDX16631.1"/>
    <property type="molecule type" value="Genomic_DNA"/>
</dbReference>
<protein>
    <submittedName>
        <fullName evidence="1">GD24829</fullName>
    </submittedName>
</protein>
<sequence length="103" mass="11547">MVAPCAKAKRTETVCILVSILVSSTAKRTPIRTCQPRSYRAALILPDPFTPVFLPLAQLLLLPLLRSLLLDDPRSQLPITDFIWPVQCAQLVAKRKYLHPRAT</sequence>
<dbReference type="AlphaFoldDB" id="B4NUI4"/>
<evidence type="ECO:0000313" key="2">
    <source>
        <dbReference type="Proteomes" id="UP000000304"/>
    </source>
</evidence>